<dbReference type="EMBL" id="LGGX01000001">
    <property type="protein sequence ID" value="KUK88125.1"/>
    <property type="molecule type" value="Genomic_DNA"/>
</dbReference>
<organism evidence="1 2">
    <name type="scientific">candidate division TA06 bacterium 34_109</name>
    <dbReference type="NCBI Taxonomy" id="1635277"/>
    <lineage>
        <taxon>Bacteria</taxon>
        <taxon>Bacteria division TA06</taxon>
    </lineage>
</organism>
<dbReference type="Gene3D" id="3.60.21.10">
    <property type="match status" value="1"/>
</dbReference>
<evidence type="ECO:0000313" key="1">
    <source>
        <dbReference type="EMBL" id="KUK88125.1"/>
    </source>
</evidence>
<comment type="caution">
    <text evidence="1">The sequence shown here is derived from an EMBL/GenBank/DDBJ whole genome shotgun (WGS) entry which is preliminary data.</text>
</comment>
<dbReference type="GO" id="GO:0009166">
    <property type="term" value="P:nucleotide catabolic process"/>
    <property type="evidence" value="ECO:0007669"/>
    <property type="project" value="InterPro"/>
</dbReference>
<reference evidence="2" key="1">
    <citation type="journal article" date="2015" name="MBio">
        <title>Genome-Resolved Metagenomic Analysis Reveals Roles for Candidate Phyla and Other Microbial Community Members in Biogeochemical Transformations in Oil Reservoirs.</title>
        <authorList>
            <person name="Hu P."/>
            <person name="Tom L."/>
            <person name="Singh A."/>
            <person name="Thomas B.C."/>
            <person name="Baker B.J."/>
            <person name="Piceno Y.M."/>
            <person name="Andersen G.L."/>
            <person name="Banfield J.F."/>
        </authorList>
    </citation>
    <scope>NUCLEOTIDE SEQUENCE [LARGE SCALE GENOMIC DNA]</scope>
</reference>
<dbReference type="InterPro" id="IPR029052">
    <property type="entry name" value="Metallo-depent_PP-like"/>
</dbReference>
<evidence type="ECO:0000313" key="2">
    <source>
        <dbReference type="Proteomes" id="UP000053467"/>
    </source>
</evidence>
<sequence length="302" mass="34497">MKKIFYFLLIFLSFILTFSKEIVILHTNDIRNVLERREATFINPNFPPVLGGIYSLSTAVKYERELAEKRGQIFLLFDSGNFVYKSVDLDSVDFVKPSLYFNYIGYDVVNIGVDEIIAGPKFLKEGYNLFKPKMISSNLTILDSDIQPQKYVIIEKEGIKIGIFGLVTEYAILNMDEEVAKNYIIEKEIEKTKEVVDVLKKNRCSIIIGITSVGLEHDRVIAENVEGIDIIFGGFEGVGLRNAIETPLNHTIIMKGYGELSSFDKLILKVDDFGRIIDYESEVVTLFEERYPSDLELEKILK</sequence>
<name>A0A101I544_UNCT6</name>
<gene>
    <name evidence="1" type="ORF">XE03_0131</name>
</gene>
<dbReference type="GO" id="GO:0016787">
    <property type="term" value="F:hydrolase activity"/>
    <property type="evidence" value="ECO:0007669"/>
    <property type="project" value="InterPro"/>
</dbReference>
<proteinExistence type="predicted"/>
<dbReference type="PANTHER" id="PTHR11575:SF24">
    <property type="entry name" value="5'-NUCLEOTIDASE"/>
    <property type="match status" value="1"/>
</dbReference>
<protein>
    <submittedName>
        <fullName evidence="1">Nucleotidase</fullName>
    </submittedName>
</protein>
<dbReference type="AlphaFoldDB" id="A0A101I544"/>
<dbReference type="InterPro" id="IPR006179">
    <property type="entry name" value="5_nucleotidase/apyrase"/>
</dbReference>
<dbReference type="SUPFAM" id="SSF56300">
    <property type="entry name" value="Metallo-dependent phosphatases"/>
    <property type="match status" value="1"/>
</dbReference>
<dbReference type="PANTHER" id="PTHR11575">
    <property type="entry name" value="5'-NUCLEOTIDASE-RELATED"/>
    <property type="match status" value="1"/>
</dbReference>
<dbReference type="Proteomes" id="UP000053467">
    <property type="component" value="Unassembled WGS sequence"/>
</dbReference>
<accession>A0A101I544</accession>